<dbReference type="SUPFAM" id="SSF49503">
    <property type="entry name" value="Cupredoxins"/>
    <property type="match status" value="1"/>
</dbReference>
<keyword evidence="3" id="KW-0336">GPI-anchor</keyword>
<dbReference type="Gene3D" id="2.60.40.420">
    <property type="entry name" value="Cupredoxins - blue copper proteins"/>
    <property type="match status" value="1"/>
</dbReference>
<dbReference type="InterPro" id="IPR039391">
    <property type="entry name" value="Phytocyanin-like"/>
</dbReference>
<keyword evidence="11" id="KW-0812">Transmembrane</keyword>
<reference evidence="13 14" key="1">
    <citation type="journal article" date="2021" name="Nat. Commun.">
        <title>Incipient diploidization of the medicinal plant Perilla within 10,000 years.</title>
        <authorList>
            <person name="Zhang Y."/>
            <person name="Shen Q."/>
            <person name="Leng L."/>
            <person name="Zhang D."/>
            <person name="Chen S."/>
            <person name="Shi Y."/>
            <person name="Ning Z."/>
            <person name="Chen S."/>
        </authorList>
    </citation>
    <scope>NUCLEOTIDE SEQUENCE [LARGE SCALE GENOMIC DNA]</scope>
    <source>
        <strain evidence="14">cv. PC099</strain>
    </source>
</reference>
<dbReference type="InterPro" id="IPR003245">
    <property type="entry name" value="Phytocyanin_dom"/>
</dbReference>
<keyword evidence="2" id="KW-1003">Cell membrane</keyword>
<accession>A0AAD4IXH9</accession>
<feature type="transmembrane region" description="Helical" evidence="11">
    <location>
        <begin position="7"/>
        <end position="29"/>
    </location>
</feature>
<evidence type="ECO:0000256" key="9">
    <source>
        <dbReference type="ARBA" id="ARBA00035011"/>
    </source>
</evidence>
<comment type="similarity">
    <text evidence="9">Belongs to the early nodulin-like (ENODL) family.</text>
</comment>
<dbReference type="Pfam" id="PF02298">
    <property type="entry name" value="Cu_bind_like"/>
    <property type="match status" value="1"/>
</dbReference>
<gene>
    <name evidence="13" type="ORF">C2S53_017827</name>
</gene>
<dbReference type="PROSITE" id="PS51485">
    <property type="entry name" value="PHYTOCYANIN"/>
    <property type="match status" value="1"/>
</dbReference>
<feature type="compositionally biased region" description="Pro residues" evidence="10">
    <location>
        <begin position="135"/>
        <end position="147"/>
    </location>
</feature>
<keyword evidence="5 11" id="KW-0472">Membrane</keyword>
<keyword evidence="14" id="KW-1185">Reference proteome</keyword>
<dbReference type="PANTHER" id="PTHR33021">
    <property type="entry name" value="BLUE COPPER PROTEIN"/>
    <property type="match status" value="1"/>
</dbReference>
<comment type="subcellular location">
    <subcellularLocation>
        <location evidence="1">Cell membrane</location>
        <topology evidence="1">Lipid-anchor</topology>
        <topology evidence="1">GPI-anchor</topology>
    </subcellularLocation>
</comment>
<keyword evidence="11" id="KW-1133">Transmembrane helix</keyword>
<dbReference type="InterPro" id="IPR008972">
    <property type="entry name" value="Cupredoxin"/>
</dbReference>
<evidence type="ECO:0000256" key="4">
    <source>
        <dbReference type="ARBA" id="ARBA00022729"/>
    </source>
</evidence>
<keyword evidence="8" id="KW-0449">Lipoprotein</keyword>
<dbReference type="InterPro" id="IPR041846">
    <property type="entry name" value="ENL_dom"/>
</dbReference>
<evidence type="ECO:0000256" key="10">
    <source>
        <dbReference type="SAM" id="MobiDB-lite"/>
    </source>
</evidence>
<name>A0AAD4IXH9_PERFH</name>
<dbReference type="AlphaFoldDB" id="A0AAD4IXH9"/>
<dbReference type="FunFam" id="2.60.40.420:FF:000010">
    <property type="entry name" value="Early nodulin-like protein 1"/>
    <property type="match status" value="1"/>
</dbReference>
<evidence type="ECO:0000256" key="3">
    <source>
        <dbReference type="ARBA" id="ARBA00022622"/>
    </source>
</evidence>
<keyword evidence="6" id="KW-1015">Disulfide bond</keyword>
<feature type="region of interest" description="Disordered" evidence="10">
    <location>
        <begin position="134"/>
        <end position="181"/>
    </location>
</feature>
<comment type="caution">
    <text evidence="13">The sequence shown here is derived from an EMBL/GenBank/DDBJ whole genome shotgun (WGS) entry which is preliminary data.</text>
</comment>
<feature type="domain" description="Phytocyanin" evidence="12">
    <location>
        <begin position="25"/>
        <end position="126"/>
    </location>
</feature>
<evidence type="ECO:0000313" key="14">
    <source>
        <dbReference type="Proteomes" id="UP001190926"/>
    </source>
</evidence>
<dbReference type="GO" id="GO:0005886">
    <property type="term" value="C:plasma membrane"/>
    <property type="evidence" value="ECO:0007669"/>
    <property type="project" value="UniProtKB-SubCell"/>
</dbReference>
<dbReference type="GO" id="GO:0098552">
    <property type="term" value="C:side of membrane"/>
    <property type="evidence" value="ECO:0007669"/>
    <property type="project" value="UniProtKB-KW"/>
</dbReference>
<dbReference type="GO" id="GO:0009055">
    <property type="term" value="F:electron transfer activity"/>
    <property type="evidence" value="ECO:0007669"/>
    <property type="project" value="InterPro"/>
</dbReference>
<sequence length="222" mass="23950">MADLQRSFIIYFVLFSSFACTLQALQFVVGGRDGWVLNPFENYNHWAQRMRFQVNDTLLFKYQRGSESVLVVDKDDYEKCNTGNPILKLQDGNSIITFDRSGLFFFISGSKSNCANGQKLIIAVLAVRNNRSLSPLPPRPIAPPPETESPAASTTSPSSPPAEAHTPTSSGDGPSAVPGSPHPAVIDYVAPSVPHRSFATAASVSSVVLVSMISLGCISIIF</sequence>
<organism evidence="13 14">
    <name type="scientific">Perilla frutescens var. hirtella</name>
    <name type="common">Perilla citriodora</name>
    <name type="synonym">Perilla setoyensis</name>
    <dbReference type="NCBI Taxonomy" id="608512"/>
    <lineage>
        <taxon>Eukaryota</taxon>
        <taxon>Viridiplantae</taxon>
        <taxon>Streptophyta</taxon>
        <taxon>Embryophyta</taxon>
        <taxon>Tracheophyta</taxon>
        <taxon>Spermatophyta</taxon>
        <taxon>Magnoliopsida</taxon>
        <taxon>eudicotyledons</taxon>
        <taxon>Gunneridae</taxon>
        <taxon>Pentapetalae</taxon>
        <taxon>asterids</taxon>
        <taxon>lamiids</taxon>
        <taxon>Lamiales</taxon>
        <taxon>Lamiaceae</taxon>
        <taxon>Nepetoideae</taxon>
        <taxon>Elsholtzieae</taxon>
        <taxon>Perilla</taxon>
    </lineage>
</organism>
<keyword evidence="7" id="KW-0325">Glycoprotein</keyword>
<evidence type="ECO:0000256" key="11">
    <source>
        <dbReference type="SAM" id="Phobius"/>
    </source>
</evidence>
<keyword evidence="4" id="KW-0732">Signal</keyword>
<feature type="compositionally biased region" description="Low complexity" evidence="10">
    <location>
        <begin position="148"/>
        <end position="170"/>
    </location>
</feature>
<protein>
    <recommendedName>
        <fullName evidence="12">Phytocyanin domain-containing protein</fullName>
    </recommendedName>
</protein>
<evidence type="ECO:0000256" key="7">
    <source>
        <dbReference type="ARBA" id="ARBA00023180"/>
    </source>
</evidence>
<evidence type="ECO:0000256" key="2">
    <source>
        <dbReference type="ARBA" id="ARBA00022475"/>
    </source>
</evidence>
<dbReference type="EMBL" id="SDAM02001108">
    <property type="protein sequence ID" value="KAH6822951.1"/>
    <property type="molecule type" value="Genomic_DNA"/>
</dbReference>
<proteinExistence type="inferred from homology"/>
<evidence type="ECO:0000256" key="5">
    <source>
        <dbReference type="ARBA" id="ARBA00023136"/>
    </source>
</evidence>
<evidence type="ECO:0000313" key="13">
    <source>
        <dbReference type="EMBL" id="KAH6822951.1"/>
    </source>
</evidence>
<dbReference type="Proteomes" id="UP001190926">
    <property type="component" value="Unassembled WGS sequence"/>
</dbReference>
<evidence type="ECO:0000256" key="1">
    <source>
        <dbReference type="ARBA" id="ARBA00004609"/>
    </source>
</evidence>
<dbReference type="CDD" id="cd11019">
    <property type="entry name" value="OsENODL1_like"/>
    <property type="match status" value="1"/>
</dbReference>
<dbReference type="PROSITE" id="PS51257">
    <property type="entry name" value="PROKAR_LIPOPROTEIN"/>
    <property type="match status" value="1"/>
</dbReference>
<dbReference type="PANTHER" id="PTHR33021:SF185">
    <property type="entry name" value="EARLY NODULIN-LIKE PROTEIN 3-RELATED"/>
    <property type="match status" value="1"/>
</dbReference>
<evidence type="ECO:0000256" key="8">
    <source>
        <dbReference type="ARBA" id="ARBA00023288"/>
    </source>
</evidence>
<evidence type="ECO:0000256" key="6">
    <source>
        <dbReference type="ARBA" id="ARBA00023157"/>
    </source>
</evidence>
<evidence type="ECO:0000259" key="12">
    <source>
        <dbReference type="PROSITE" id="PS51485"/>
    </source>
</evidence>